<reference evidence="1" key="1">
    <citation type="journal article" date="2021" name="New Phytol.">
        <title>Evolutionary innovations through gain and loss of genes in the ectomycorrhizal Boletales.</title>
        <authorList>
            <person name="Wu G."/>
            <person name="Miyauchi S."/>
            <person name="Morin E."/>
            <person name="Kuo A."/>
            <person name="Drula E."/>
            <person name="Varga T."/>
            <person name="Kohler A."/>
            <person name="Feng B."/>
            <person name="Cao Y."/>
            <person name="Lipzen A."/>
            <person name="Daum C."/>
            <person name="Hundley H."/>
            <person name="Pangilinan J."/>
            <person name="Johnson J."/>
            <person name="Barry K."/>
            <person name="LaButti K."/>
            <person name="Ng V."/>
            <person name="Ahrendt S."/>
            <person name="Min B."/>
            <person name="Choi I.G."/>
            <person name="Park H."/>
            <person name="Plett J.M."/>
            <person name="Magnuson J."/>
            <person name="Spatafora J.W."/>
            <person name="Nagy L.G."/>
            <person name="Henrissat B."/>
            <person name="Grigoriev I.V."/>
            <person name="Yang Z.L."/>
            <person name="Xu J."/>
            <person name="Martin F.M."/>
        </authorList>
    </citation>
    <scope>NUCLEOTIDE SEQUENCE</scope>
    <source>
        <strain evidence="1">ATCC 28755</strain>
    </source>
</reference>
<gene>
    <name evidence="1" type="ORF">BJ138DRAFT_731600</name>
</gene>
<proteinExistence type="predicted"/>
<sequence>MPCSLLHILLSTRSWLLFYHLCTWSRMVSVGLELSLPLIWAFEQFELDGRYLIYRIMVTTYACCNLHKSILVYPFHCQRQPSVPGRNDYSDPIFWHCFCVIQSHSSFYILSVLAYLLDWTVHYTFAELSSRLVMTSPERSLPR</sequence>
<evidence type="ECO:0000313" key="2">
    <source>
        <dbReference type="Proteomes" id="UP000790377"/>
    </source>
</evidence>
<dbReference type="Proteomes" id="UP000790377">
    <property type="component" value="Unassembled WGS sequence"/>
</dbReference>
<keyword evidence="2" id="KW-1185">Reference proteome</keyword>
<dbReference type="EMBL" id="MU267643">
    <property type="protein sequence ID" value="KAH7912799.1"/>
    <property type="molecule type" value="Genomic_DNA"/>
</dbReference>
<protein>
    <submittedName>
        <fullName evidence="1">Uncharacterized protein</fullName>
    </submittedName>
</protein>
<comment type="caution">
    <text evidence="1">The sequence shown here is derived from an EMBL/GenBank/DDBJ whole genome shotgun (WGS) entry which is preliminary data.</text>
</comment>
<evidence type="ECO:0000313" key="1">
    <source>
        <dbReference type="EMBL" id="KAH7912799.1"/>
    </source>
</evidence>
<organism evidence="1 2">
    <name type="scientific">Hygrophoropsis aurantiaca</name>
    <dbReference type="NCBI Taxonomy" id="72124"/>
    <lineage>
        <taxon>Eukaryota</taxon>
        <taxon>Fungi</taxon>
        <taxon>Dikarya</taxon>
        <taxon>Basidiomycota</taxon>
        <taxon>Agaricomycotina</taxon>
        <taxon>Agaricomycetes</taxon>
        <taxon>Agaricomycetidae</taxon>
        <taxon>Boletales</taxon>
        <taxon>Coniophorineae</taxon>
        <taxon>Hygrophoropsidaceae</taxon>
        <taxon>Hygrophoropsis</taxon>
    </lineage>
</organism>
<accession>A0ACB8AIN8</accession>
<name>A0ACB8AIN8_9AGAM</name>